<dbReference type="InterPro" id="IPR018466">
    <property type="entry name" value="Kre9/Knh1-like_N"/>
</dbReference>
<feature type="signal peptide" evidence="3">
    <location>
        <begin position="1"/>
        <end position="20"/>
    </location>
</feature>
<evidence type="ECO:0000313" key="5">
    <source>
        <dbReference type="EMBL" id="KAL1413145.1"/>
    </source>
</evidence>
<dbReference type="Proteomes" id="UP001565368">
    <property type="component" value="Unassembled WGS sequence"/>
</dbReference>
<dbReference type="EMBL" id="JBBXJM010000001">
    <property type="protein sequence ID" value="KAL1413145.1"/>
    <property type="molecule type" value="Genomic_DNA"/>
</dbReference>
<keyword evidence="1 3" id="KW-0732">Signal</keyword>
<protein>
    <recommendedName>
        <fullName evidence="4">Yeast cell wall synthesis Kre9/Knh1-like N-terminal domain-containing protein</fullName>
    </recommendedName>
</protein>
<keyword evidence="6" id="KW-1185">Reference proteome</keyword>
<dbReference type="Pfam" id="PF10342">
    <property type="entry name" value="Kre9_KNH"/>
    <property type="match status" value="1"/>
</dbReference>
<gene>
    <name evidence="5" type="ORF">Q8F55_000894</name>
</gene>
<feature type="chain" id="PRO_5045713377" description="Yeast cell wall synthesis Kre9/Knh1-like N-terminal domain-containing protein" evidence="3">
    <location>
        <begin position="21"/>
        <end position="235"/>
    </location>
</feature>
<evidence type="ECO:0000313" key="6">
    <source>
        <dbReference type="Proteomes" id="UP001565368"/>
    </source>
</evidence>
<comment type="caution">
    <text evidence="5">The sequence shown here is derived from an EMBL/GenBank/DDBJ whole genome shotgun (WGS) entry which is preliminary data.</text>
</comment>
<evidence type="ECO:0000259" key="4">
    <source>
        <dbReference type="Pfam" id="PF10342"/>
    </source>
</evidence>
<proteinExistence type="predicted"/>
<sequence length="235" mass="22822">MVATTALFTALVALASTARAGVYITNPTASTIVQAGETINVAWNDDGAGAKLAEIGPSSIDIAIGSHNTQQVVQNLGEDVDVSKAQTVTATIDPSIGVDGQYYFVRVTSNSLRNGTLPYQSFSGRFTIRGANGTWTPDQAAIVNQTSSASTGPSATGNSTASVSATSASASASASGSASGSASVSRSSGASGASSSAASGTASASASAKPSSGAEQLLAPAGLAVAAGIAGWIAL</sequence>
<evidence type="ECO:0000256" key="2">
    <source>
        <dbReference type="SAM" id="MobiDB-lite"/>
    </source>
</evidence>
<dbReference type="PANTHER" id="PTHR28154:SF1">
    <property type="entry name" value="CELL WALL SYNTHESIS PROTEIN KNH1-RELATED"/>
    <property type="match status" value="1"/>
</dbReference>
<accession>A0ABR3QEK7</accession>
<dbReference type="PANTHER" id="PTHR28154">
    <property type="entry name" value="CELL WALL SYNTHESIS PROTEIN KNH1-RELATED"/>
    <property type="match status" value="1"/>
</dbReference>
<dbReference type="RefSeq" id="XP_069213089.1">
    <property type="nucleotide sequence ID" value="XM_069349545.1"/>
</dbReference>
<reference evidence="5 6" key="1">
    <citation type="submission" date="2023-08" db="EMBL/GenBank/DDBJ databases">
        <title>Annotated Genome Sequence of Vanrija albida AlHP1.</title>
        <authorList>
            <person name="Herzog R."/>
        </authorList>
    </citation>
    <scope>NUCLEOTIDE SEQUENCE [LARGE SCALE GENOMIC DNA]</scope>
    <source>
        <strain evidence="5 6">AlHP1</strain>
    </source>
</reference>
<evidence type="ECO:0000256" key="1">
    <source>
        <dbReference type="ARBA" id="ARBA00022729"/>
    </source>
</evidence>
<feature type="region of interest" description="Disordered" evidence="2">
    <location>
        <begin position="172"/>
        <end position="206"/>
    </location>
</feature>
<feature type="domain" description="Yeast cell wall synthesis Kre9/Knh1-like N-terminal" evidence="4">
    <location>
        <begin position="26"/>
        <end position="128"/>
    </location>
</feature>
<dbReference type="InterPro" id="IPR045328">
    <property type="entry name" value="Kre9/Knh1"/>
</dbReference>
<evidence type="ECO:0000256" key="3">
    <source>
        <dbReference type="SAM" id="SignalP"/>
    </source>
</evidence>
<organism evidence="5 6">
    <name type="scientific">Vanrija albida</name>
    <dbReference type="NCBI Taxonomy" id="181172"/>
    <lineage>
        <taxon>Eukaryota</taxon>
        <taxon>Fungi</taxon>
        <taxon>Dikarya</taxon>
        <taxon>Basidiomycota</taxon>
        <taxon>Agaricomycotina</taxon>
        <taxon>Tremellomycetes</taxon>
        <taxon>Trichosporonales</taxon>
        <taxon>Trichosporonaceae</taxon>
        <taxon>Vanrija</taxon>
    </lineage>
</organism>
<dbReference type="GeneID" id="95981937"/>
<name>A0ABR3QEK7_9TREE</name>